<name>A0A841L6S2_9FIRM</name>
<dbReference type="EMBL" id="JACHEN010000048">
    <property type="protein sequence ID" value="MBB6218782.1"/>
    <property type="molecule type" value="Genomic_DNA"/>
</dbReference>
<dbReference type="SUPFAM" id="SSF47226">
    <property type="entry name" value="Histidine-containing phosphotransfer domain, HPT domain"/>
    <property type="match status" value="1"/>
</dbReference>
<dbReference type="Pfam" id="PF01627">
    <property type="entry name" value="Hpt"/>
    <property type="match status" value="1"/>
</dbReference>
<keyword evidence="4" id="KW-1185">Reference proteome</keyword>
<evidence type="ECO:0000256" key="1">
    <source>
        <dbReference type="PROSITE-ProRule" id="PRU00110"/>
    </source>
</evidence>
<dbReference type="PROSITE" id="PS50894">
    <property type="entry name" value="HPT"/>
    <property type="match status" value="1"/>
</dbReference>
<sequence>MANLYSEFLQEILSETSELRALLVSKDWDAIHSVIHNIKGLSANFRITDIRAAAEGAQKALATRNYTDIESSLHHLFVITEGASKEIAQYFNQRDLAV</sequence>
<dbReference type="AlphaFoldDB" id="A0A841L6S2"/>
<feature type="domain" description="HPt" evidence="2">
    <location>
        <begin position="1"/>
        <end position="90"/>
    </location>
</feature>
<evidence type="ECO:0000259" key="2">
    <source>
        <dbReference type="PROSITE" id="PS50894"/>
    </source>
</evidence>
<evidence type="ECO:0000313" key="4">
    <source>
        <dbReference type="Proteomes" id="UP000579281"/>
    </source>
</evidence>
<dbReference type="InterPro" id="IPR008207">
    <property type="entry name" value="Sig_transdc_His_kin_Hpt_dom"/>
</dbReference>
<gene>
    <name evidence="3" type="ORF">HNQ80_004957</name>
</gene>
<protein>
    <submittedName>
        <fullName evidence="3">HPt (Histidine-containing phosphotransfer) domain-containing protein</fullName>
    </submittedName>
</protein>
<organism evidence="3 4">
    <name type="scientific">Anaerosolibacter carboniphilus</name>
    <dbReference type="NCBI Taxonomy" id="1417629"/>
    <lineage>
        <taxon>Bacteria</taxon>
        <taxon>Bacillati</taxon>
        <taxon>Bacillota</taxon>
        <taxon>Clostridia</taxon>
        <taxon>Peptostreptococcales</taxon>
        <taxon>Thermotaleaceae</taxon>
        <taxon>Anaerosolibacter</taxon>
    </lineage>
</organism>
<proteinExistence type="predicted"/>
<dbReference type="InterPro" id="IPR036641">
    <property type="entry name" value="HPT_dom_sf"/>
</dbReference>
<evidence type="ECO:0000313" key="3">
    <source>
        <dbReference type="EMBL" id="MBB6218782.1"/>
    </source>
</evidence>
<keyword evidence="1" id="KW-0597">Phosphoprotein</keyword>
<reference evidence="3 4" key="1">
    <citation type="submission" date="2020-08" db="EMBL/GenBank/DDBJ databases">
        <title>Genomic Encyclopedia of Type Strains, Phase IV (KMG-IV): sequencing the most valuable type-strain genomes for metagenomic binning, comparative biology and taxonomic classification.</title>
        <authorList>
            <person name="Goeker M."/>
        </authorList>
    </citation>
    <scope>NUCLEOTIDE SEQUENCE [LARGE SCALE GENOMIC DNA]</scope>
    <source>
        <strain evidence="3 4">DSM 103526</strain>
    </source>
</reference>
<dbReference type="RefSeq" id="WP_184313568.1">
    <property type="nucleotide sequence ID" value="NZ_JACHEN010000048.1"/>
</dbReference>
<dbReference type="Gene3D" id="1.20.120.160">
    <property type="entry name" value="HPT domain"/>
    <property type="match status" value="1"/>
</dbReference>
<dbReference type="GO" id="GO:0000160">
    <property type="term" value="P:phosphorelay signal transduction system"/>
    <property type="evidence" value="ECO:0007669"/>
    <property type="project" value="InterPro"/>
</dbReference>
<feature type="modified residue" description="Phosphohistidine" evidence="1">
    <location>
        <position position="36"/>
    </location>
</feature>
<comment type="caution">
    <text evidence="3">The sequence shown here is derived from an EMBL/GenBank/DDBJ whole genome shotgun (WGS) entry which is preliminary data.</text>
</comment>
<accession>A0A841L6S2</accession>
<dbReference type="Proteomes" id="UP000579281">
    <property type="component" value="Unassembled WGS sequence"/>
</dbReference>